<reference evidence="6" key="3">
    <citation type="submission" date="2025-08" db="UniProtKB">
        <authorList>
            <consortium name="Ensembl"/>
        </authorList>
    </citation>
    <scope>IDENTIFICATION</scope>
    <source>
        <strain evidence="6">17573</strain>
    </source>
</reference>
<reference evidence="6" key="4">
    <citation type="submission" date="2025-09" db="UniProtKB">
        <authorList>
            <consortium name="Ensembl"/>
        </authorList>
    </citation>
    <scope>IDENTIFICATION</scope>
    <source>
        <strain evidence="6">17573</strain>
    </source>
</reference>
<keyword evidence="2" id="KW-0808">Transferase</keyword>
<dbReference type="GO" id="GO:0008970">
    <property type="term" value="F:phospholipase A1 activity"/>
    <property type="evidence" value="ECO:0007669"/>
    <property type="project" value="UniProtKB-ARBA"/>
</dbReference>
<dbReference type="ExpressionAtlas" id="A0A5F8AM68">
    <property type="expression patterns" value="baseline"/>
</dbReference>
<dbReference type="Bgee" id="ENSMMUG00000005775">
    <property type="expression patterns" value="Expressed in ileum and 23 other cell types or tissues"/>
</dbReference>
<reference evidence="7" key="1">
    <citation type="journal article" date="2007" name="Science">
        <title>Evolutionary and biomedical insights from the rhesus macaque genome.</title>
        <authorList>
            <person name="Gibbs R.A."/>
            <person name="Rogers J."/>
            <person name="Katze M.G."/>
            <person name="Bumgarner R."/>
            <person name="Weinstock G.M."/>
            <person name="Mardis E.R."/>
            <person name="Remington K.A."/>
            <person name="Strausberg R.L."/>
            <person name="Venter J.C."/>
            <person name="Wilson R.K."/>
            <person name="Batzer M.A."/>
            <person name="Bustamante C.D."/>
            <person name="Eichler E.E."/>
            <person name="Hahn M.W."/>
            <person name="Hardison R.C."/>
            <person name="Makova K.D."/>
            <person name="Miller W."/>
            <person name="Milosavljevic A."/>
            <person name="Palermo R.E."/>
            <person name="Siepel A."/>
            <person name="Sikela J.M."/>
            <person name="Attaway T."/>
            <person name="Bell S."/>
            <person name="Bernard K.E."/>
            <person name="Buhay C.J."/>
            <person name="Chandrabose M.N."/>
            <person name="Dao M."/>
            <person name="Davis C."/>
            <person name="Delehaunty K.D."/>
            <person name="Ding Y."/>
            <person name="Dinh H.H."/>
            <person name="Dugan-Rocha S."/>
            <person name="Fulton L.A."/>
            <person name="Gabisi R.A."/>
            <person name="Garner T.T."/>
            <person name="Godfrey J."/>
            <person name="Hawes A.C."/>
            <person name="Hernandez J."/>
            <person name="Hines S."/>
            <person name="Holder M."/>
            <person name="Hume J."/>
            <person name="Jhangiani S.N."/>
            <person name="Joshi V."/>
            <person name="Khan Z.M."/>
            <person name="Kirkness E.F."/>
            <person name="Cree A."/>
            <person name="Fowler R.G."/>
            <person name="Lee S."/>
            <person name="Lewis L.R."/>
            <person name="Li Z."/>
            <person name="Liu Y.-S."/>
            <person name="Moore S.M."/>
            <person name="Muzny D."/>
            <person name="Nazareth L.V."/>
            <person name="Ngo D.N."/>
            <person name="Okwuonu G.O."/>
            <person name="Pai G."/>
            <person name="Parker D."/>
            <person name="Paul H.A."/>
            <person name="Pfannkoch C."/>
            <person name="Pohl C.S."/>
            <person name="Rogers Y.-H.C."/>
            <person name="Ruiz S.J."/>
            <person name="Sabo A."/>
            <person name="Santibanez J."/>
            <person name="Schneider B.W."/>
            <person name="Smith S.M."/>
            <person name="Sodergren E."/>
            <person name="Svatek A.F."/>
            <person name="Utterback T.R."/>
            <person name="Vattathil S."/>
            <person name="Warren W."/>
            <person name="White C.S."/>
            <person name="Chinwalla A.T."/>
            <person name="Feng Y."/>
            <person name="Halpern A.L."/>
            <person name="Hillier L.W."/>
            <person name="Huang X."/>
            <person name="Minx P."/>
            <person name="Nelson J.O."/>
            <person name="Pepin K.H."/>
            <person name="Qin X."/>
            <person name="Sutton G.G."/>
            <person name="Venter E."/>
            <person name="Walenz B.P."/>
            <person name="Wallis J.W."/>
            <person name="Worley K.C."/>
            <person name="Yang S.-P."/>
            <person name="Jones S.M."/>
            <person name="Marra M.A."/>
            <person name="Rocchi M."/>
            <person name="Schein J.E."/>
            <person name="Baertsch R."/>
            <person name="Clarke L."/>
            <person name="Csuros M."/>
            <person name="Glasscock J."/>
            <person name="Harris R.A."/>
            <person name="Havlak P."/>
            <person name="Jackson A.R."/>
            <person name="Jiang H."/>
            <person name="Liu Y."/>
            <person name="Messina D.N."/>
            <person name="Shen Y."/>
            <person name="Song H.X.-Z."/>
            <person name="Wylie T."/>
            <person name="Zhang L."/>
            <person name="Birney E."/>
            <person name="Han K."/>
            <person name="Konkel M.K."/>
            <person name="Lee J."/>
            <person name="Smit A.F.A."/>
            <person name="Ullmer B."/>
            <person name="Wang H."/>
            <person name="Xing J."/>
            <person name="Burhans R."/>
            <person name="Cheng Z."/>
            <person name="Karro J.E."/>
            <person name="Ma J."/>
            <person name="Raney B."/>
            <person name="She X."/>
            <person name="Cox M.J."/>
            <person name="Demuth J.P."/>
            <person name="Dumas L.J."/>
            <person name="Han S.-G."/>
            <person name="Hopkins J."/>
            <person name="Karimpour-Fard A."/>
            <person name="Kim Y.H."/>
            <person name="Pollack J.R."/>
            <person name="Vinar T."/>
            <person name="Addo-Quaye C."/>
            <person name="Degenhardt J."/>
            <person name="Denby A."/>
            <person name="Hubisz M.J."/>
            <person name="Indap A."/>
            <person name="Kosiol C."/>
            <person name="Lahn B.T."/>
            <person name="Lawson H.A."/>
            <person name="Marklein A."/>
            <person name="Nielsen R."/>
            <person name="Vallender E.J."/>
            <person name="Clark A.G."/>
            <person name="Ferguson B."/>
            <person name="Hernandez R.D."/>
            <person name="Hirani K."/>
            <person name="Kehrer-Sawatzki H."/>
            <person name="Kolb J."/>
            <person name="Patil S."/>
            <person name="Pu L.-L."/>
            <person name="Ren Y."/>
            <person name="Smith D.G."/>
            <person name="Wheeler D.A."/>
            <person name="Schenck I."/>
            <person name="Ball E.V."/>
            <person name="Chen R."/>
            <person name="Cooper D.N."/>
            <person name="Giardine B."/>
            <person name="Hsu F."/>
            <person name="Kent W.J."/>
            <person name="Lesk A."/>
            <person name="Nelson D.L."/>
            <person name="O'brien W.E."/>
            <person name="Pruefer K."/>
            <person name="Stenson P.D."/>
            <person name="Wallace J.C."/>
            <person name="Ke H."/>
            <person name="Liu X.-M."/>
            <person name="Wang P."/>
            <person name="Xiang A.P."/>
            <person name="Yang F."/>
            <person name="Barber G.P."/>
            <person name="Haussler D."/>
            <person name="Karolchik D."/>
            <person name="Kern A.D."/>
            <person name="Kuhn R.M."/>
            <person name="Smith K.E."/>
            <person name="Zwieg A.S."/>
        </authorList>
    </citation>
    <scope>NUCLEOTIDE SEQUENCE [LARGE SCALE GENOMIC DNA]</scope>
    <source>
        <strain evidence="7">17573</strain>
    </source>
</reference>
<reference evidence="6" key="2">
    <citation type="submission" date="2019-01" db="EMBL/GenBank/DDBJ databases">
        <authorList>
            <person name="Graves T."/>
            <person name="Eichler E.E."/>
            <person name="Wilson R.K."/>
        </authorList>
    </citation>
    <scope>NUCLEOTIDE SEQUENCE [LARGE SCALE GENOMIC DNA]</scope>
    <source>
        <strain evidence="6">17573</strain>
    </source>
</reference>
<dbReference type="Proteomes" id="UP000006718">
    <property type="component" value="Chromosome 14"/>
</dbReference>
<dbReference type="PANTHER" id="PTHR13943:SF31">
    <property type="entry name" value="PHOSPHOLIPASE A AND ACYLTRANSFERASE 3"/>
    <property type="match status" value="1"/>
</dbReference>
<evidence type="ECO:0000256" key="2">
    <source>
        <dbReference type="ARBA" id="ARBA00022679"/>
    </source>
</evidence>
<organism evidence="6 7">
    <name type="scientific">Macaca mulatta</name>
    <name type="common">Rhesus macaque</name>
    <dbReference type="NCBI Taxonomy" id="9544"/>
    <lineage>
        <taxon>Eukaryota</taxon>
        <taxon>Metazoa</taxon>
        <taxon>Chordata</taxon>
        <taxon>Craniata</taxon>
        <taxon>Vertebrata</taxon>
        <taxon>Euteleostomi</taxon>
        <taxon>Mammalia</taxon>
        <taxon>Eutheria</taxon>
        <taxon>Euarchontoglires</taxon>
        <taxon>Primates</taxon>
        <taxon>Haplorrhini</taxon>
        <taxon>Catarrhini</taxon>
        <taxon>Cercopithecidae</taxon>
        <taxon>Cercopithecinae</taxon>
        <taxon>Macaca</taxon>
    </lineage>
</organism>
<evidence type="ECO:0000256" key="3">
    <source>
        <dbReference type="ARBA" id="ARBA00022801"/>
    </source>
</evidence>
<dbReference type="InterPro" id="IPR051496">
    <property type="entry name" value="H-rev107_PLA/AT"/>
</dbReference>
<dbReference type="Pfam" id="PF04970">
    <property type="entry name" value="LRAT"/>
    <property type="match status" value="2"/>
</dbReference>
<keyword evidence="4" id="KW-0443">Lipid metabolism</keyword>
<dbReference type="VGNC" id="VGNC:76055">
    <property type="gene designation" value="PLAAT3"/>
</dbReference>
<dbReference type="GeneTree" id="ENSGT00940000154853"/>
<dbReference type="FunFam" id="3.90.1720.10:FF:000002">
    <property type="entry name" value="HRAS like suppressor 2"/>
    <property type="match status" value="1"/>
</dbReference>
<feature type="domain" description="LRAT" evidence="5">
    <location>
        <begin position="13"/>
        <end position="129"/>
    </location>
</feature>
<comment type="similarity">
    <text evidence="1">Belongs to the H-rev107 family.</text>
</comment>
<evidence type="ECO:0000313" key="8">
    <source>
        <dbReference type="VGNC" id="VGNC:76055"/>
    </source>
</evidence>
<dbReference type="GO" id="GO:0004623">
    <property type="term" value="F:phospholipase A2 activity"/>
    <property type="evidence" value="ECO:0007669"/>
    <property type="project" value="UniProtKB-ARBA"/>
</dbReference>
<keyword evidence="3" id="KW-0378">Hydrolase</keyword>
<evidence type="ECO:0000259" key="5">
    <source>
        <dbReference type="PROSITE" id="PS51934"/>
    </source>
</evidence>
<dbReference type="PANTHER" id="PTHR13943">
    <property type="entry name" value="HRAS-LIKE SUPPRESSOR - RELATED"/>
    <property type="match status" value="1"/>
</dbReference>
<dbReference type="InterPro" id="IPR007053">
    <property type="entry name" value="LRAT_dom"/>
</dbReference>
<name>A0A5F8AM68_MACMU</name>
<dbReference type="GO" id="GO:0070292">
    <property type="term" value="P:N-acylphosphatidylethanolamine metabolic process"/>
    <property type="evidence" value="ECO:0007669"/>
    <property type="project" value="UniProtKB-ARBA"/>
</dbReference>
<feature type="domain" description="LRAT" evidence="5">
    <location>
        <begin position="141"/>
        <end position="235"/>
    </location>
</feature>
<gene>
    <name evidence="6 8" type="primary">PLAAT3</name>
    <name evidence="6" type="synonym">PLAAT2</name>
</gene>
<evidence type="ECO:0000256" key="1">
    <source>
        <dbReference type="ARBA" id="ARBA00007824"/>
    </source>
</evidence>
<dbReference type="VEuPathDB" id="HostDB:ENSMMUG00000005775"/>
<dbReference type="GO" id="GO:0016410">
    <property type="term" value="F:N-acyltransferase activity"/>
    <property type="evidence" value="ECO:0007669"/>
    <property type="project" value="UniProtKB-ARBA"/>
</dbReference>
<dbReference type="Ensembl" id="ENSMMUT00000098099.1">
    <property type="protein sequence ID" value="ENSMMUP00000078473.1"/>
    <property type="gene ID" value="ENSMMUG00000005775.4"/>
</dbReference>
<evidence type="ECO:0000313" key="7">
    <source>
        <dbReference type="Proteomes" id="UP000006718"/>
    </source>
</evidence>
<sequence>MRALVPEPKPGDLIEIFRPFYRHWAIYVGDGYVVHLAPPSEVAGAGAASVMSALTDKAIVKKELLYDVAGSDKYQVNNKHDDKYSPLPYSKIIQRAEELVGQEVLYKLTSENCEHFVNELRYGVARSDQARRRRTLRPGDLIEISRFGYEHWAIYVGHGYVVHLAPPSGSSKGVVKYEPLGDAVQNSTYRINSYLDNKCRPWPVHEIIHLARERIDKKFHYNILCSNCEHFATQI</sequence>
<dbReference type="SMR" id="A0A5F8AM68"/>
<protein>
    <submittedName>
        <fullName evidence="6">Phospholipase A and acyltransferase 3</fullName>
    </submittedName>
</protein>
<dbReference type="PROSITE" id="PS51934">
    <property type="entry name" value="LRAT"/>
    <property type="match status" value="2"/>
</dbReference>
<dbReference type="AlphaFoldDB" id="A0A5F8AM68"/>
<dbReference type="Gene3D" id="3.90.1720.10">
    <property type="entry name" value="endopeptidase domain like (from Nostoc punctiforme)"/>
    <property type="match status" value="2"/>
</dbReference>
<proteinExistence type="inferred from homology"/>
<keyword evidence="7" id="KW-1185">Reference proteome</keyword>
<accession>A0A5F8AM68</accession>
<evidence type="ECO:0000313" key="6">
    <source>
        <dbReference type="Ensembl" id="ENSMMUP00000078473.1"/>
    </source>
</evidence>
<evidence type="ECO:0000256" key="4">
    <source>
        <dbReference type="ARBA" id="ARBA00023098"/>
    </source>
</evidence>